<dbReference type="Proteomes" id="UP001107558">
    <property type="component" value="Chromosome 4"/>
</dbReference>
<evidence type="ECO:0000256" key="3">
    <source>
        <dbReference type="ARBA" id="ARBA00022729"/>
    </source>
</evidence>
<dbReference type="FunFam" id="2.60.40.60:FF:000025">
    <property type="entry name" value="Calsyntenin 1"/>
    <property type="match status" value="1"/>
</dbReference>
<dbReference type="PANTHER" id="PTHR14139">
    <property type="entry name" value="CALSYNTENIN"/>
    <property type="match status" value="1"/>
</dbReference>
<dbReference type="SUPFAM" id="SSF49313">
    <property type="entry name" value="Cadherin-like"/>
    <property type="match status" value="1"/>
</dbReference>
<keyword evidence="4" id="KW-0677">Repeat</keyword>
<evidence type="ECO:0000256" key="7">
    <source>
        <dbReference type="ARBA" id="ARBA00022989"/>
    </source>
</evidence>
<evidence type="ECO:0000256" key="4">
    <source>
        <dbReference type="ARBA" id="ARBA00022737"/>
    </source>
</evidence>
<evidence type="ECO:0000313" key="19">
    <source>
        <dbReference type="Proteomes" id="UP001107558"/>
    </source>
</evidence>
<gene>
    <name evidence="18" type="ORF">PVAND_017146</name>
</gene>
<dbReference type="SUPFAM" id="SSF49899">
    <property type="entry name" value="Concanavalin A-like lectins/glucanases"/>
    <property type="match status" value="1"/>
</dbReference>
<comment type="caution">
    <text evidence="18">The sequence shown here is derived from an EMBL/GenBank/DDBJ whole genome shotgun (WGS) entry which is preliminary data.</text>
</comment>
<dbReference type="EMBL" id="JADBJN010000004">
    <property type="protein sequence ID" value="KAG5669254.1"/>
    <property type="molecule type" value="Genomic_DNA"/>
</dbReference>
<keyword evidence="3" id="KW-0732">Signal</keyword>
<evidence type="ECO:0000256" key="15">
    <source>
        <dbReference type="SAM" id="MobiDB-lite"/>
    </source>
</evidence>
<evidence type="ECO:0000256" key="9">
    <source>
        <dbReference type="ARBA" id="ARBA00023136"/>
    </source>
</evidence>
<evidence type="ECO:0000256" key="1">
    <source>
        <dbReference type="ARBA" id="ARBA00022475"/>
    </source>
</evidence>
<evidence type="ECO:0000256" key="10">
    <source>
        <dbReference type="ARBA" id="ARBA00023180"/>
    </source>
</evidence>
<keyword evidence="2 16" id="KW-0812">Transmembrane</keyword>
<name>A0A9J6BIK7_POLVA</name>
<dbReference type="OrthoDB" id="10012272at2759"/>
<dbReference type="GO" id="GO:0005509">
    <property type="term" value="F:calcium ion binding"/>
    <property type="evidence" value="ECO:0007669"/>
    <property type="project" value="UniProtKB-UniRule"/>
</dbReference>
<feature type="region of interest" description="Disordered" evidence="15">
    <location>
        <begin position="796"/>
        <end position="819"/>
    </location>
</feature>
<evidence type="ECO:0000259" key="17">
    <source>
        <dbReference type="PROSITE" id="PS50268"/>
    </source>
</evidence>
<keyword evidence="10" id="KW-0325">Glycoprotein</keyword>
<comment type="similarity">
    <text evidence="13">Belongs to the calsyntenin family.</text>
</comment>
<dbReference type="InterPro" id="IPR002126">
    <property type="entry name" value="Cadherin-like_dom"/>
</dbReference>
<evidence type="ECO:0000256" key="2">
    <source>
        <dbReference type="ARBA" id="ARBA00022692"/>
    </source>
</evidence>
<dbReference type="InterPro" id="IPR015919">
    <property type="entry name" value="Cadherin-like_sf"/>
</dbReference>
<evidence type="ECO:0000256" key="8">
    <source>
        <dbReference type="ARBA" id="ARBA00023018"/>
    </source>
</evidence>
<dbReference type="GO" id="GO:0007156">
    <property type="term" value="P:homophilic cell adhesion via plasma membrane adhesion molecules"/>
    <property type="evidence" value="ECO:0007669"/>
    <property type="project" value="InterPro"/>
</dbReference>
<evidence type="ECO:0000256" key="5">
    <source>
        <dbReference type="ARBA" id="ARBA00022837"/>
    </source>
</evidence>
<dbReference type="InterPro" id="IPR045588">
    <property type="entry name" value="CLSTN_C"/>
</dbReference>
<dbReference type="InterPro" id="IPR013320">
    <property type="entry name" value="ConA-like_dom_sf"/>
</dbReference>
<dbReference type="Gene3D" id="2.60.120.200">
    <property type="match status" value="1"/>
</dbReference>
<dbReference type="GO" id="GO:0050806">
    <property type="term" value="P:positive regulation of synaptic transmission"/>
    <property type="evidence" value="ECO:0007669"/>
    <property type="project" value="TreeGrafter"/>
</dbReference>
<keyword evidence="9 16" id="KW-0472">Membrane</keyword>
<keyword evidence="5 14" id="KW-0106">Calcium</keyword>
<comment type="subcellular location">
    <subcellularLocation>
        <location evidence="12">Postsynaptic cell membrane</location>
        <topology evidence="12">Single-pass type I membrane protein</topology>
    </subcellularLocation>
</comment>
<keyword evidence="19" id="KW-1185">Reference proteome</keyword>
<feature type="non-terminal residue" evidence="18">
    <location>
        <position position="1"/>
    </location>
</feature>
<reference evidence="18" key="1">
    <citation type="submission" date="2021-03" db="EMBL/GenBank/DDBJ databases">
        <title>Chromosome level genome of the anhydrobiotic midge Polypedilum vanderplanki.</title>
        <authorList>
            <person name="Yoshida Y."/>
            <person name="Kikawada T."/>
            <person name="Gusev O."/>
        </authorList>
    </citation>
    <scope>NUCLEOTIDE SEQUENCE</scope>
    <source>
        <strain evidence="18">NIAS01</strain>
        <tissue evidence="18">Whole body or cell culture</tissue>
    </source>
</reference>
<dbReference type="InterPro" id="IPR001791">
    <property type="entry name" value="Laminin_G"/>
</dbReference>
<dbReference type="GO" id="GO:0045211">
    <property type="term" value="C:postsynaptic membrane"/>
    <property type="evidence" value="ECO:0007669"/>
    <property type="project" value="UniProtKB-SubCell"/>
</dbReference>
<dbReference type="Pfam" id="PF19699">
    <property type="entry name" value="CLSTN_C"/>
    <property type="match status" value="1"/>
</dbReference>
<dbReference type="Gene3D" id="2.60.40.60">
    <property type="entry name" value="Cadherins"/>
    <property type="match status" value="1"/>
</dbReference>
<dbReference type="PRINTS" id="PR00205">
    <property type="entry name" value="CADHERIN"/>
</dbReference>
<keyword evidence="6" id="KW-0130">Cell adhesion</keyword>
<evidence type="ECO:0000256" key="16">
    <source>
        <dbReference type="SAM" id="Phobius"/>
    </source>
</evidence>
<dbReference type="GO" id="GO:0051965">
    <property type="term" value="P:positive regulation of synapse assembly"/>
    <property type="evidence" value="ECO:0007669"/>
    <property type="project" value="TreeGrafter"/>
</dbReference>
<keyword evidence="7 16" id="KW-1133">Transmembrane helix</keyword>
<evidence type="ECO:0000256" key="11">
    <source>
        <dbReference type="ARBA" id="ARBA00023257"/>
    </source>
</evidence>
<keyword evidence="8" id="KW-0770">Synapse</keyword>
<dbReference type="PROSITE" id="PS50268">
    <property type="entry name" value="CADHERIN_2"/>
    <property type="match status" value="1"/>
</dbReference>
<accession>A0A9J6BIK7</accession>
<evidence type="ECO:0000256" key="12">
    <source>
        <dbReference type="ARBA" id="ARBA00035006"/>
    </source>
</evidence>
<evidence type="ECO:0000313" key="18">
    <source>
        <dbReference type="EMBL" id="KAG5669254.1"/>
    </source>
</evidence>
<dbReference type="Pfam" id="PF02210">
    <property type="entry name" value="Laminin_G_2"/>
    <property type="match status" value="1"/>
</dbReference>
<proteinExistence type="inferred from homology"/>
<evidence type="ECO:0000256" key="14">
    <source>
        <dbReference type="PROSITE-ProRule" id="PRU00043"/>
    </source>
</evidence>
<dbReference type="GO" id="GO:0009986">
    <property type="term" value="C:cell surface"/>
    <property type="evidence" value="ECO:0007669"/>
    <property type="project" value="TreeGrafter"/>
</dbReference>
<feature type="transmembrane region" description="Helical" evidence="16">
    <location>
        <begin position="735"/>
        <end position="756"/>
    </location>
</feature>
<dbReference type="PANTHER" id="PTHR14139:SF2">
    <property type="entry name" value="CALSYNTENIN-1"/>
    <property type="match status" value="1"/>
</dbReference>
<keyword evidence="11" id="KW-0628">Postsynaptic cell membrane</keyword>
<keyword evidence="1" id="KW-1003">Cell membrane</keyword>
<evidence type="ECO:0000256" key="13">
    <source>
        <dbReference type="ARBA" id="ARBA00035015"/>
    </source>
</evidence>
<feature type="compositionally biased region" description="Acidic residues" evidence="15">
    <location>
        <begin position="804"/>
        <end position="818"/>
    </location>
</feature>
<dbReference type="AlphaFoldDB" id="A0A9J6BIK7"/>
<evidence type="ECO:0000256" key="6">
    <source>
        <dbReference type="ARBA" id="ARBA00022889"/>
    </source>
</evidence>
<sequence length="836" mass="94502">MCDGSHSENANVHISVVDINEYSPTFLQPSYVTEVDEGRLYQEIIRVEATDKDCTPLFGDVCKYEILTLDQPFTIDNEGSIRNTEPLSHRVSHNHILSVVAYDCAMKQSAPVMVNIRVRRICEAKMAGVPERLDYTAGSLERAFLFPKLRLELCDMKCKGEEMLISATVSLKTKHMTLGCDRDVSKCTAKNSMLELLSKGNDFTKELITDEGVENVYHFDGSNGAVIPKSVIDVDNLASHPFTISTMFRHHSIVNNDKLTKEHVICSADSHKMNRHHFALFVRHCRLILLLRKNYNDGDLNIFLPAEWRWKIPQVCDNEWHHYTITVDTPKVELYIDGVKFEADQEDKHSNPEVIDDWPLHAAQGINTTLTLGACYQSSENRLKHGFRGDISSVKILTHQALTEDEIRCGTTCAERLLPPDEKLMQPEQQVQTNNDMNELTVEGSNRQNVEQLLQKVQYVNDKESPTLGRRNIQVTATVSCPMKKAIRLPTIDTFIMINDGEKHSNISEHETPVATADYQEINPQLTEEQRPQIVISGNQNNLVSYPDIKSGVKFLESLNIVVYTNEQVLENLQKLDSCSVNVFPNLNADHEEITMSQEHHELSPILDIKTNINKDGVEMIGYDTVANYLRILRSLIYINRKPAYYLNRVFKLSCSQLGDRFRSAEFTLTLTVLHPKQPTTAPLPQSTDKPAVQVHEHDSSSLFAHVLIHNQEANEPHAKTSHMGRVNGVTHSTMLIIVICVSFVLLICGVGIARLRNQSHVTRSKKGHQSCVKNTSEQQLDWDDSALTITINPMQNDATVSDDSSDSDNSDSDDEEVLNGRYKNVSQLEWDNTTM</sequence>
<feature type="domain" description="Cadherin" evidence="17">
    <location>
        <begin position="27"/>
        <end position="132"/>
    </location>
</feature>
<protein>
    <recommendedName>
        <fullName evidence="17">Cadherin domain-containing protein</fullName>
    </recommendedName>
</protein>
<organism evidence="18 19">
    <name type="scientific">Polypedilum vanderplanki</name>
    <name type="common">Sleeping chironomid midge</name>
    <dbReference type="NCBI Taxonomy" id="319348"/>
    <lineage>
        <taxon>Eukaryota</taxon>
        <taxon>Metazoa</taxon>
        <taxon>Ecdysozoa</taxon>
        <taxon>Arthropoda</taxon>
        <taxon>Hexapoda</taxon>
        <taxon>Insecta</taxon>
        <taxon>Pterygota</taxon>
        <taxon>Neoptera</taxon>
        <taxon>Endopterygota</taxon>
        <taxon>Diptera</taxon>
        <taxon>Nematocera</taxon>
        <taxon>Chironomoidea</taxon>
        <taxon>Chironomidae</taxon>
        <taxon>Chironominae</taxon>
        <taxon>Polypedilum</taxon>
        <taxon>Polypedilum</taxon>
    </lineage>
</organism>